<protein>
    <submittedName>
        <fullName evidence="1">Uncharacterized protein</fullName>
    </submittedName>
</protein>
<comment type="caution">
    <text evidence="1">The sequence shown here is derived from an EMBL/GenBank/DDBJ whole genome shotgun (WGS) entry which is preliminary data.</text>
</comment>
<sequence length="140" mass="15941">MKWMFKEDHSLEHRCIESAKIRNKYPDRVPVIGGESVWITDSGHRQEEVPGPPLTSQWLSSCGSSGNASSCPQRRPSSCLWTRQCRSPASRWGSCNEKEKDEDGFFIRGLQWGEHLWLLKSKKTTIWTGLTCSTPPTPHI</sequence>
<evidence type="ECO:0000313" key="2">
    <source>
        <dbReference type="Proteomes" id="UP001057452"/>
    </source>
</evidence>
<gene>
    <name evidence="1" type="ORF">KUCAC02_002489</name>
</gene>
<dbReference type="EMBL" id="CM043787">
    <property type="protein sequence ID" value="KAI4830888.1"/>
    <property type="molecule type" value="Genomic_DNA"/>
</dbReference>
<proteinExistence type="predicted"/>
<evidence type="ECO:0000313" key="1">
    <source>
        <dbReference type="EMBL" id="KAI4830888.1"/>
    </source>
</evidence>
<accession>A0ACB9XTU8</accession>
<reference evidence="1" key="1">
    <citation type="submission" date="2022-05" db="EMBL/GenBank/DDBJ databases">
        <title>Chromosome-level genome of Chaenocephalus aceratus.</title>
        <authorList>
            <person name="Park H."/>
        </authorList>
    </citation>
    <scope>NUCLEOTIDE SEQUENCE</scope>
    <source>
        <strain evidence="1">KU_202001</strain>
    </source>
</reference>
<organism evidence="1 2">
    <name type="scientific">Chaenocephalus aceratus</name>
    <name type="common">Blackfin icefish</name>
    <name type="synonym">Chaenichthys aceratus</name>
    <dbReference type="NCBI Taxonomy" id="36190"/>
    <lineage>
        <taxon>Eukaryota</taxon>
        <taxon>Metazoa</taxon>
        <taxon>Chordata</taxon>
        <taxon>Craniata</taxon>
        <taxon>Vertebrata</taxon>
        <taxon>Euteleostomi</taxon>
        <taxon>Actinopterygii</taxon>
        <taxon>Neopterygii</taxon>
        <taxon>Teleostei</taxon>
        <taxon>Neoteleostei</taxon>
        <taxon>Acanthomorphata</taxon>
        <taxon>Eupercaria</taxon>
        <taxon>Perciformes</taxon>
        <taxon>Notothenioidei</taxon>
        <taxon>Channichthyidae</taxon>
        <taxon>Chaenocephalus</taxon>
    </lineage>
</organism>
<dbReference type="Proteomes" id="UP001057452">
    <property type="component" value="Chromosome 3"/>
</dbReference>
<name>A0ACB9XTU8_CHAAC</name>
<keyword evidence="2" id="KW-1185">Reference proteome</keyword>